<dbReference type="RefSeq" id="XP_022239778.1">
    <property type="nucleotide sequence ID" value="XM_022384070.1"/>
</dbReference>
<feature type="compositionally biased region" description="Basic and acidic residues" evidence="3">
    <location>
        <begin position="702"/>
        <end position="716"/>
    </location>
</feature>
<dbReference type="InterPro" id="IPR036034">
    <property type="entry name" value="PDZ_sf"/>
</dbReference>
<keyword evidence="5" id="KW-1185">Reference proteome</keyword>
<protein>
    <submittedName>
        <fullName evidence="6">Protein scribble homolog</fullName>
    </submittedName>
</protein>
<keyword evidence="2" id="KW-0677">Repeat</keyword>
<feature type="domain" description="PDZ" evidence="4">
    <location>
        <begin position="801"/>
        <end position="888"/>
    </location>
</feature>
<evidence type="ECO:0000256" key="2">
    <source>
        <dbReference type="ARBA" id="ARBA00022737"/>
    </source>
</evidence>
<dbReference type="InterPro" id="IPR001478">
    <property type="entry name" value="PDZ"/>
</dbReference>
<accession>A0ABM1S823</accession>
<dbReference type="CDD" id="cd06702">
    <property type="entry name" value="PDZ3_Scribble-like"/>
    <property type="match status" value="1"/>
</dbReference>
<dbReference type="GeneID" id="106457969"/>
<feature type="domain" description="PDZ" evidence="4">
    <location>
        <begin position="1409"/>
        <end position="1499"/>
    </location>
</feature>
<dbReference type="PANTHER" id="PTHR23119:SF44">
    <property type="entry name" value="PROTEIN LAP4"/>
    <property type="match status" value="1"/>
</dbReference>
<keyword evidence="1" id="KW-0433">Leucine-rich repeat</keyword>
<feature type="region of interest" description="Disordered" evidence="3">
    <location>
        <begin position="959"/>
        <end position="981"/>
    </location>
</feature>
<sequence>MFRCIPIFGGCNRQVEFIDKRHCNLISVPDDVLRYARTLEELELDANHLKDLPRGLFRLVRLRKLSLSDNEICRFPPDIANLVNLVELDVSKNDLENIPDNIKHLKALEIVDFSVNPLTKIPTALTQLKNLKAVSLNDVSIVQLPNDIGNLVNLQSLELRENLLRNLPPSFAFLTKLERLDIGSNEFEELPALIGQLSSLQELWLDCNRLTTVPKEIKNLKKLSCLDISENRLDFLPEAIAGLESLADLHLSQNCLESLPESFSELSKLTILKADQNRITALPSGIGKCESLQEMIFTENLLSDLPSSIGNLVNVTNLNFDRNRLTKLPSQIGNLVHLGVLSLRDNLLSHLPVEMGMLKELRVLDVCGNKLQFLPITVTGLNLKALWLSENQSKPLLKFQTDEQDGMKVLTCFLLPQQDYQNQLLGDSQPGKLMVYSTSENLFQETLDQDDWYQNVGDRVSAVRFCEESDEEKEEKEGQFIRHDTPHPREMKARHHKLFSSMYKTKNIDGHVVSHDESEDITVESFRPQRACNDEDMVDSKEPVTVDHCSKTMDDTNDKQEAPAHLSKSFLRHKREKELISSIEELEKNEMPVLQQRPTYLRQEEQLQVKEAGIQISPTHDQEDSSLDHSYAQLSPEHSIISCTTLPDSSNETSGIICSREEVVMKDDPETDVNSASEESNNSVARMVDERKVGFTSDNEDQPEHHQKLQRRDTPHHLKNKRINPSTSKEDEEKVSEILAQTMRKEEELLPSPPPSPPQPQTSIQQIERCKDSLGSLTPGSASQLTTTSPVPGEMVEDVHSIIIHRNSSGLGLSIAGGKGSTPYKGEDEGIFISRLTDGGPARQSGLKIGDKVLMVNGKSVVNVDHYEAVEILKTAGNYIKLVILRELPNFLSHTEDPSPLPPFKEHQESKKEVDTPCLEQRVNNLAELECEELSSENLSKPVAEDAVIPYPGLLSRVNQQQKEGVSNSKTSEQTHEFSSVSTFNPLSDDVEYEMKHEIVYTTLIRSHGGLGLSISGGHDSDSFKEDSQGIYISCMAENGAAAKDGKLKVGDKILSINGVDVEDARHDQAVSMLMGLERFVRIVVQRDNLVPKGFKEPSKLVIPEKSAKTLEMQKSNNSLYSSDSYMANRPSYVGSYKKDGRPTYSIFTKLPGLNSDPMGTSPYLYPSTSTQTTSTFTARSPTTPFSHPSMLGAFPTVPTTTTQPVRCSSFSSFTDADLHSQPFSATYTSSPTSRHEYANYVPISNLQSKYPDSQAHVFSTHLEPHQTENTTLPEYSNSQPQNSTMHSQLPLNTSISIPAYIDSPSQINSVHSQKPQMYGESSQNIHLHTTNLQRAEITPVSSSSLQLNDSQMAVAIRQEEPSVLVGSELTSLKSLGTFKETISQSAFTENVNIQVNKNVLALPKFEEEITLIKAGGPLGLSIIGGSDRPCHPFGCGAPGIFISKIVPNSTAANSGKLCVGDRLIKVNGVDVQRASHQEAVLALLAPIYQMVLTIQHDPLPKGWQKIIIPREPHENLGVTIRGGTQDQPGNPKDSADEGIFVSSIQPDEAAARNGKLKEGMRVIEVNGVSLLGSSYQEAVLALSNVGDSVEFTVCDGYNTTDVENPVNEMSSHCVFSIDQDYVNEVSQQGCKKKEQVEDILSLSSNSSSYAEKVLPHLPEGEKFEELTSASASQILPDDVGDSKHLSETITKIEQINNSVNAPTSGTGVSFHPDCTEVESDFVNTTHSEQLLRSQEEGQEDYNVELVHKEDNSSLSASWSNLATETSGTVSAVRTVKAERRMQAKLKQEGLEIPEEELAKLTPAQQRALQAEKRAAWRQARLKSLEEDAFRAQMVITRAKKMAEAMEIRSVSPALSNIKPDINDQNKEDLSTKFEPETYKGHEELLFHTNGNEKMETNDGKVLSLEFKTEENGHAENGISENIREGELSSASVKKKKKRRTKRRSNF</sequence>
<feature type="domain" description="PDZ" evidence="4">
    <location>
        <begin position="1506"/>
        <end position="1594"/>
    </location>
</feature>
<dbReference type="SUPFAM" id="SSF50156">
    <property type="entry name" value="PDZ domain-like"/>
    <property type="match status" value="4"/>
</dbReference>
<dbReference type="SMART" id="SM00228">
    <property type="entry name" value="PDZ"/>
    <property type="match status" value="4"/>
</dbReference>
<dbReference type="PROSITE" id="PS50106">
    <property type="entry name" value="PDZ"/>
    <property type="match status" value="4"/>
</dbReference>
<evidence type="ECO:0000313" key="5">
    <source>
        <dbReference type="Proteomes" id="UP000694941"/>
    </source>
</evidence>
<evidence type="ECO:0000313" key="6">
    <source>
        <dbReference type="RefSeq" id="XP_022239778.1"/>
    </source>
</evidence>
<dbReference type="InterPro" id="IPR055414">
    <property type="entry name" value="LRR_R13L4/SHOC2-like"/>
</dbReference>
<feature type="domain" description="PDZ" evidence="4">
    <location>
        <begin position="1001"/>
        <end position="1089"/>
    </location>
</feature>
<feature type="compositionally biased region" description="Low complexity" evidence="3">
    <location>
        <begin position="673"/>
        <end position="685"/>
    </location>
</feature>
<evidence type="ECO:0000259" key="4">
    <source>
        <dbReference type="PROSITE" id="PS50106"/>
    </source>
</evidence>
<dbReference type="PANTHER" id="PTHR23119">
    <property type="entry name" value="DISCS LARGE"/>
    <property type="match status" value="1"/>
</dbReference>
<dbReference type="InterPro" id="IPR003591">
    <property type="entry name" value="Leu-rich_rpt_typical-subtyp"/>
</dbReference>
<dbReference type="Pfam" id="PF00595">
    <property type="entry name" value="PDZ"/>
    <property type="match status" value="4"/>
</dbReference>
<dbReference type="Gene3D" id="3.80.10.10">
    <property type="entry name" value="Ribonuclease Inhibitor"/>
    <property type="match status" value="2"/>
</dbReference>
<organism evidence="5 6">
    <name type="scientific">Limulus polyphemus</name>
    <name type="common">Atlantic horseshoe crab</name>
    <dbReference type="NCBI Taxonomy" id="6850"/>
    <lineage>
        <taxon>Eukaryota</taxon>
        <taxon>Metazoa</taxon>
        <taxon>Ecdysozoa</taxon>
        <taxon>Arthropoda</taxon>
        <taxon>Chelicerata</taxon>
        <taxon>Merostomata</taxon>
        <taxon>Xiphosura</taxon>
        <taxon>Limulidae</taxon>
        <taxon>Limulus</taxon>
    </lineage>
</organism>
<dbReference type="Pfam" id="PF13855">
    <property type="entry name" value="LRR_8"/>
    <property type="match status" value="2"/>
</dbReference>
<feature type="region of interest" description="Disordered" evidence="3">
    <location>
        <begin position="773"/>
        <end position="792"/>
    </location>
</feature>
<evidence type="ECO:0000256" key="1">
    <source>
        <dbReference type="ARBA" id="ARBA00022614"/>
    </source>
</evidence>
<name>A0ABM1S823_LIMPO</name>
<dbReference type="CDD" id="cd06701">
    <property type="entry name" value="PDZ4_Scribble-like"/>
    <property type="match status" value="1"/>
</dbReference>
<dbReference type="SMART" id="SM00369">
    <property type="entry name" value="LRR_TYP"/>
    <property type="match status" value="12"/>
</dbReference>
<dbReference type="InterPro" id="IPR050614">
    <property type="entry name" value="Synaptic_Scaffolding_LAP-MAGUK"/>
</dbReference>
<gene>
    <name evidence="6" type="primary">LOC106457969</name>
</gene>
<dbReference type="InterPro" id="IPR032675">
    <property type="entry name" value="LRR_dom_sf"/>
</dbReference>
<feature type="region of interest" description="Disordered" evidence="3">
    <location>
        <begin position="896"/>
        <end position="915"/>
    </location>
</feature>
<evidence type="ECO:0000256" key="3">
    <source>
        <dbReference type="SAM" id="MobiDB-lite"/>
    </source>
</evidence>
<proteinExistence type="predicted"/>
<feature type="compositionally biased region" description="Basic and acidic residues" evidence="3">
    <location>
        <begin position="904"/>
        <end position="915"/>
    </location>
</feature>
<dbReference type="SMART" id="SM00365">
    <property type="entry name" value="LRR_SD22"/>
    <property type="match status" value="5"/>
</dbReference>
<dbReference type="Proteomes" id="UP000694941">
    <property type="component" value="Unplaced"/>
</dbReference>
<feature type="compositionally biased region" description="Pro residues" evidence="3">
    <location>
        <begin position="751"/>
        <end position="760"/>
    </location>
</feature>
<dbReference type="InterPro" id="IPR001611">
    <property type="entry name" value="Leu-rich_rpt"/>
</dbReference>
<dbReference type="SMART" id="SM00364">
    <property type="entry name" value="LRR_BAC"/>
    <property type="match status" value="11"/>
</dbReference>
<feature type="compositionally biased region" description="Polar residues" evidence="3">
    <location>
        <begin position="775"/>
        <end position="790"/>
    </location>
</feature>
<dbReference type="PROSITE" id="PS51450">
    <property type="entry name" value="LRR"/>
    <property type="match status" value="3"/>
</dbReference>
<dbReference type="SUPFAM" id="SSF52058">
    <property type="entry name" value="L domain-like"/>
    <property type="match status" value="2"/>
</dbReference>
<reference evidence="6" key="1">
    <citation type="submission" date="2025-08" db="UniProtKB">
        <authorList>
            <consortium name="RefSeq"/>
        </authorList>
    </citation>
    <scope>IDENTIFICATION</scope>
    <source>
        <tissue evidence="6">Muscle</tissue>
    </source>
</reference>
<dbReference type="Gene3D" id="2.30.42.10">
    <property type="match status" value="4"/>
</dbReference>
<feature type="compositionally biased region" description="Basic residues" evidence="3">
    <location>
        <begin position="1933"/>
        <end position="1947"/>
    </location>
</feature>
<dbReference type="CDD" id="cd06704">
    <property type="entry name" value="PDZ1_Scribble-like"/>
    <property type="match status" value="1"/>
</dbReference>
<feature type="region of interest" description="Disordered" evidence="3">
    <location>
        <begin position="1269"/>
        <end position="1288"/>
    </location>
</feature>
<feature type="region of interest" description="Disordered" evidence="3">
    <location>
        <begin position="660"/>
        <end position="765"/>
    </location>
</feature>
<dbReference type="Pfam" id="PF23598">
    <property type="entry name" value="LRR_14"/>
    <property type="match status" value="1"/>
</dbReference>
<feature type="region of interest" description="Disordered" evidence="3">
    <location>
        <begin position="1909"/>
        <end position="1947"/>
    </location>
</feature>